<dbReference type="Pfam" id="PF08241">
    <property type="entry name" value="Methyltransf_11"/>
    <property type="match status" value="1"/>
</dbReference>
<accession>A0A371NRJ0</accession>
<dbReference type="Proteomes" id="UP000262172">
    <property type="component" value="Unassembled WGS sequence"/>
</dbReference>
<dbReference type="InterPro" id="IPR013216">
    <property type="entry name" value="Methyltransf_11"/>
</dbReference>
<dbReference type="PANTHER" id="PTHR44942:SF4">
    <property type="entry name" value="METHYLTRANSFERASE TYPE 11 DOMAIN-CONTAINING PROTEIN"/>
    <property type="match status" value="1"/>
</dbReference>
<comment type="similarity">
    <text evidence="1">Belongs to the methyltransferase superfamily.</text>
</comment>
<evidence type="ECO:0000256" key="2">
    <source>
        <dbReference type="ARBA" id="ARBA00022603"/>
    </source>
</evidence>
<sequence length="245" mass="26663">MADQTLAKSFLNAGEDYDRYRPGFPEAAAVAVIPAHLGTALDLGAGTGKFTELLIKRATRVVAVEPSEQMLDVLRAKLPAVESYIGSAERIPVADASVDVVTVAQAFHWFDRDPACAEIRRVLVPGGTLGLLWNHSDSACAWDRACTRVAHPGLSDGLTADDSVTATLPGFEEPRFVQVPWQERISRADYVARWLTVSSFLAASVDERARMVAEVESILDADPETAGRDEFDLPQITDVYVYRAS</sequence>
<reference evidence="5 6" key="1">
    <citation type="submission" date="2018-08" db="EMBL/GenBank/DDBJ databases">
        <title>Isolation, diversity and antifungal activity of Actinobacteria from cow dung.</title>
        <authorList>
            <person name="Ling L."/>
        </authorList>
    </citation>
    <scope>NUCLEOTIDE SEQUENCE [LARGE SCALE GENOMIC DNA]</scope>
    <source>
        <strain evidence="5 6">NEAU-LLE</strain>
    </source>
</reference>
<dbReference type="OrthoDB" id="9797252at2"/>
<comment type="caution">
    <text evidence="5">The sequence shown here is derived from an EMBL/GenBank/DDBJ whole genome shotgun (WGS) entry which is preliminary data.</text>
</comment>
<name>A0A371NRJ0_9MICO</name>
<dbReference type="GO" id="GO:0032259">
    <property type="term" value="P:methylation"/>
    <property type="evidence" value="ECO:0007669"/>
    <property type="project" value="UniProtKB-KW"/>
</dbReference>
<dbReference type="InterPro" id="IPR029063">
    <property type="entry name" value="SAM-dependent_MTases_sf"/>
</dbReference>
<evidence type="ECO:0000313" key="6">
    <source>
        <dbReference type="Proteomes" id="UP000262172"/>
    </source>
</evidence>
<organism evidence="5 6">
    <name type="scientific">Microbacterium bovistercoris</name>
    <dbReference type="NCBI Taxonomy" id="2293570"/>
    <lineage>
        <taxon>Bacteria</taxon>
        <taxon>Bacillati</taxon>
        <taxon>Actinomycetota</taxon>
        <taxon>Actinomycetes</taxon>
        <taxon>Micrococcales</taxon>
        <taxon>Microbacteriaceae</taxon>
        <taxon>Microbacterium</taxon>
    </lineage>
</organism>
<dbReference type="Gene3D" id="3.40.50.150">
    <property type="entry name" value="Vaccinia Virus protein VP39"/>
    <property type="match status" value="1"/>
</dbReference>
<protein>
    <submittedName>
        <fullName evidence="5">Class I SAM-dependent methyltransferase</fullName>
    </submittedName>
</protein>
<dbReference type="AlphaFoldDB" id="A0A371NRJ0"/>
<evidence type="ECO:0000256" key="1">
    <source>
        <dbReference type="ARBA" id="ARBA00008361"/>
    </source>
</evidence>
<evidence type="ECO:0000313" key="5">
    <source>
        <dbReference type="EMBL" id="REJ04778.1"/>
    </source>
</evidence>
<keyword evidence="6" id="KW-1185">Reference proteome</keyword>
<dbReference type="CDD" id="cd02440">
    <property type="entry name" value="AdoMet_MTases"/>
    <property type="match status" value="1"/>
</dbReference>
<dbReference type="EMBL" id="QUAB01000045">
    <property type="protein sequence ID" value="REJ04778.1"/>
    <property type="molecule type" value="Genomic_DNA"/>
</dbReference>
<dbReference type="SUPFAM" id="SSF53335">
    <property type="entry name" value="S-adenosyl-L-methionine-dependent methyltransferases"/>
    <property type="match status" value="1"/>
</dbReference>
<feature type="domain" description="Methyltransferase type 11" evidence="4">
    <location>
        <begin position="41"/>
        <end position="129"/>
    </location>
</feature>
<evidence type="ECO:0000259" key="4">
    <source>
        <dbReference type="Pfam" id="PF08241"/>
    </source>
</evidence>
<dbReference type="GO" id="GO:0008757">
    <property type="term" value="F:S-adenosylmethionine-dependent methyltransferase activity"/>
    <property type="evidence" value="ECO:0007669"/>
    <property type="project" value="InterPro"/>
</dbReference>
<keyword evidence="3 5" id="KW-0808">Transferase</keyword>
<proteinExistence type="inferred from homology"/>
<keyword evidence="2 5" id="KW-0489">Methyltransferase</keyword>
<dbReference type="RefSeq" id="WP_116242716.1">
    <property type="nucleotide sequence ID" value="NZ_QUAB01000045.1"/>
</dbReference>
<gene>
    <name evidence="5" type="ORF">DY023_12755</name>
</gene>
<dbReference type="PANTHER" id="PTHR44942">
    <property type="entry name" value="METHYLTRANSF_11 DOMAIN-CONTAINING PROTEIN"/>
    <property type="match status" value="1"/>
</dbReference>
<evidence type="ECO:0000256" key="3">
    <source>
        <dbReference type="ARBA" id="ARBA00022679"/>
    </source>
</evidence>
<dbReference type="InterPro" id="IPR051052">
    <property type="entry name" value="Diverse_substrate_MTase"/>
</dbReference>